<dbReference type="OrthoDB" id="4033945at2759"/>
<evidence type="ECO:0000256" key="2">
    <source>
        <dbReference type="ARBA" id="ARBA00022692"/>
    </source>
</evidence>
<keyword evidence="4 5" id="KW-0472">Membrane</keyword>
<dbReference type="PANTHER" id="PTHR35779">
    <property type="entry name" value="PH-RESPONSE REGULATOR PROTEIN PALH/RIM21"/>
    <property type="match status" value="1"/>
</dbReference>
<feature type="transmembrane region" description="Helical" evidence="5">
    <location>
        <begin position="166"/>
        <end position="191"/>
    </location>
</feature>
<evidence type="ECO:0000256" key="1">
    <source>
        <dbReference type="ARBA" id="ARBA00004141"/>
    </source>
</evidence>
<evidence type="ECO:0000256" key="5">
    <source>
        <dbReference type="SAM" id="Phobius"/>
    </source>
</evidence>
<dbReference type="EMBL" id="LT598464">
    <property type="protein sequence ID" value="SCU80877.1"/>
    <property type="molecule type" value="Genomic_DNA"/>
</dbReference>
<feature type="transmembrane region" description="Helical" evidence="5">
    <location>
        <begin position="81"/>
        <end position="108"/>
    </location>
</feature>
<organism evidence="6 7">
    <name type="scientific">Lachancea mirantina</name>
    <dbReference type="NCBI Taxonomy" id="1230905"/>
    <lineage>
        <taxon>Eukaryota</taxon>
        <taxon>Fungi</taxon>
        <taxon>Dikarya</taxon>
        <taxon>Ascomycota</taxon>
        <taxon>Saccharomycotina</taxon>
        <taxon>Saccharomycetes</taxon>
        <taxon>Saccharomycetales</taxon>
        <taxon>Saccharomycetaceae</taxon>
        <taxon>Lachancea</taxon>
    </lineage>
</organism>
<evidence type="ECO:0000313" key="6">
    <source>
        <dbReference type="EMBL" id="SCU80877.1"/>
    </source>
</evidence>
<evidence type="ECO:0000256" key="4">
    <source>
        <dbReference type="ARBA" id="ARBA00023136"/>
    </source>
</evidence>
<feature type="transmembrane region" description="Helical" evidence="5">
    <location>
        <begin position="243"/>
        <end position="267"/>
    </location>
</feature>
<dbReference type="PANTHER" id="PTHR35779:SF2">
    <property type="entry name" value="PROTEIN DFG16"/>
    <property type="match status" value="1"/>
</dbReference>
<dbReference type="GO" id="GO:0071467">
    <property type="term" value="P:cellular response to pH"/>
    <property type="evidence" value="ECO:0007669"/>
    <property type="project" value="TreeGrafter"/>
</dbReference>
<protein>
    <submittedName>
        <fullName evidence="6">LAMI_0B04016g1_1</fullName>
    </submittedName>
</protein>
<keyword evidence="7" id="KW-1185">Reference proteome</keyword>
<keyword evidence="3 5" id="KW-1133">Transmembrane helix</keyword>
<gene>
    <name evidence="6" type="ORF">LAMI_0B04016G</name>
</gene>
<evidence type="ECO:0000256" key="3">
    <source>
        <dbReference type="ARBA" id="ARBA00022989"/>
    </source>
</evidence>
<keyword evidence="2 5" id="KW-0812">Transmembrane</keyword>
<dbReference type="Proteomes" id="UP000191024">
    <property type="component" value="Chromosome B"/>
</dbReference>
<feature type="transmembrane region" description="Helical" evidence="5">
    <location>
        <begin position="302"/>
        <end position="328"/>
    </location>
</feature>
<proteinExistence type="predicted"/>
<dbReference type="GO" id="GO:0005886">
    <property type="term" value="C:plasma membrane"/>
    <property type="evidence" value="ECO:0007669"/>
    <property type="project" value="TreeGrafter"/>
</dbReference>
<dbReference type="Pfam" id="PF08733">
    <property type="entry name" value="PalH"/>
    <property type="match status" value="1"/>
</dbReference>
<sequence length="494" mass="56814">MFEEGLQGLCTGRRLSAGFLTLINGSETMVNDSVVNSATMVFTCSANSSNEYAALAYALKTYPQKVLNAEVSSILKQKDPFISGALMTAFILCSICVGTWMLLLVLLLLPSNNHNHRRKLVYVSILYQAIWNTVVLTKSVNMEFEKMYASNYQSREEYSQVITNSYAFAILRLFALLASDLNWLDIVYYMFHYYNEREKRSRIFSILKSRNKQLILGGFFICFVRCLLVAQRIWLKSKINAELLIAVTVFSLVVDLAFALCLIYYVWHDFRFILIPSRVEEHLTWKKVLWHIWEDYHETIPLLVYNAIVMILLCMCTIVEVCISSLVTNWMIDLILFMRVLVTVNTWGLIGVLERRERTLSKETVLGRKINNRNRLFADPSVKCYEDADDGHAKSPPNVPAQSAVDESACVNAKSPLQMPSRAWLSRLKVRRKTKGNQMQDRRSAFDRSVSHVGGILETPKETEFDNHEENHLMDNDSVETVLTRNFIFDHDKV</sequence>
<accession>A0A1G4IV86</accession>
<feature type="transmembrane region" description="Helical" evidence="5">
    <location>
        <begin position="120"/>
        <end position="137"/>
    </location>
</feature>
<feature type="transmembrane region" description="Helical" evidence="5">
    <location>
        <begin position="212"/>
        <end position="231"/>
    </location>
</feature>
<name>A0A1G4IV86_9SACH</name>
<comment type="subcellular location">
    <subcellularLocation>
        <location evidence="1">Membrane</location>
        <topology evidence="1">Multi-pass membrane protein</topology>
    </subcellularLocation>
</comment>
<feature type="transmembrane region" description="Helical" evidence="5">
    <location>
        <begin position="334"/>
        <end position="353"/>
    </location>
</feature>
<dbReference type="AlphaFoldDB" id="A0A1G4IV86"/>
<evidence type="ECO:0000313" key="7">
    <source>
        <dbReference type="Proteomes" id="UP000191024"/>
    </source>
</evidence>
<dbReference type="STRING" id="1230905.A0A1G4IV86"/>
<reference evidence="6 7" key="1">
    <citation type="submission" date="2016-03" db="EMBL/GenBank/DDBJ databases">
        <authorList>
            <person name="Devillers H."/>
        </authorList>
    </citation>
    <scope>NUCLEOTIDE SEQUENCE [LARGE SCALE GENOMIC DNA]</scope>
    <source>
        <strain evidence="6">CBS 11717</strain>
    </source>
</reference>
<dbReference type="InterPro" id="IPR014844">
    <property type="entry name" value="PalH"/>
</dbReference>